<dbReference type="Pfam" id="PF16334">
    <property type="entry name" value="DUF4964"/>
    <property type="match status" value="1"/>
</dbReference>
<name>A0A4R2NJ50_9BACL</name>
<protein>
    <submittedName>
        <fullName evidence="4">Uncharacterized protein DUF4964</fullName>
    </submittedName>
</protein>
<organism evidence="4 5">
    <name type="scientific">Scopulibacillus darangshiensis</name>
    <dbReference type="NCBI Taxonomy" id="442528"/>
    <lineage>
        <taxon>Bacteria</taxon>
        <taxon>Bacillati</taxon>
        <taxon>Bacillota</taxon>
        <taxon>Bacilli</taxon>
        <taxon>Bacillales</taxon>
        <taxon>Sporolactobacillaceae</taxon>
        <taxon>Scopulibacillus</taxon>
    </lineage>
</organism>
<evidence type="ECO:0000259" key="3">
    <source>
        <dbReference type="Pfam" id="PF17168"/>
    </source>
</evidence>
<dbReference type="InterPro" id="IPR033433">
    <property type="entry name" value="GtaA_N"/>
</dbReference>
<dbReference type="Pfam" id="PF16335">
    <property type="entry name" value="GtaA_6_Hairpin"/>
    <property type="match status" value="1"/>
</dbReference>
<dbReference type="EMBL" id="SLXK01000043">
    <property type="protein sequence ID" value="TCP21342.1"/>
    <property type="molecule type" value="Genomic_DNA"/>
</dbReference>
<evidence type="ECO:0000313" key="5">
    <source>
        <dbReference type="Proteomes" id="UP000295416"/>
    </source>
</evidence>
<dbReference type="InterPro" id="IPR008928">
    <property type="entry name" value="6-hairpin_glycosidase_sf"/>
</dbReference>
<dbReference type="AlphaFoldDB" id="A0A4R2NJ50"/>
<feature type="domain" description="Glutaminase A central" evidence="2">
    <location>
        <begin position="319"/>
        <end position="661"/>
    </location>
</feature>
<keyword evidence="5" id="KW-1185">Reference proteome</keyword>
<evidence type="ECO:0000259" key="1">
    <source>
        <dbReference type="Pfam" id="PF16334"/>
    </source>
</evidence>
<dbReference type="Proteomes" id="UP000295416">
    <property type="component" value="Unassembled WGS sequence"/>
</dbReference>
<evidence type="ECO:0000313" key="4">
    <source>
        <dbReference type="EMBL" id="TCP21342.1"/>
    </source>
</evidence>
<gene>
    <name evidence="4" type="ORF">EV207_14319</name>
</gene>
<feature type="domain" description="Glutaminase A N-terminal" evidence="3">
    <location>
        <begin position="85"/>
        <end position="312"/>
    </location>
</feature>
<dbReference type="InterPro" id="IPR052743">
    <property type="entry name" value="Glutaminase_GtaA"/>
</dbReference>
<dbReference type="SUPFAM" id="SSF48208">
    <property type="entry name" value="Six-hairpin glycosidases"/>
    <property type="match status" value="1"/>
</dbReference>
<comment type="caution">
    <text evidence="4">The sequence shown here is derived from an EMBL/GenBank/DDBJ whole genome shotgun (WGS) entry which is preliminary data.</text>
</comment>
<dbReference type="PANTHER" id="PTHR31987:SF1">
    <property type="entry name" value="GLUTAMINASE A"/>
    <property type="match status" value="1"/>
</dbReference>
<dbReference type="Pfam" id="PF17168">
    <property type="entry name" value="DUF5127"/>
    <property type="match status" value="1"/>
</dbReference>
<reference evidence="4 5" key="1">
    <citation type="submission" date="2019-03" db="EMBL/GenBank/DDBJ databases">
        <title>Genomic Encyclopedia of Type Strains, Phase IV (KMG-IV): sequencing the most valuable type-strain genomes for metagenomic binning, comparative biology and taxonomic classification.</title>
        <authorList>
            <person name="Goeker M."/>
        </authorList>
    </citation>
    <scope>NUCLEOTIDE SEQUENCE [LARGE SCALE GENOMIC DNA]</scope>
    <source>
        <strain evidence="4 5">DSM 19377</strain>
    </source>
</reference>
<sequence>MKQLRPPSVPLFTVDPYFSVWSASDHLYDDHTVHWTNKRNSMVGIIRIDGKPRIFMGKINMDDVENYEEPTSLNQKSLKVEPLTTTYLFAGEGIELEVIFATPLLPNDLDLLSRPASYVTFNVRSTDDEPHDVSIYFDISGEWCVNTTDQVIVWERKTINDNIVTMRMGTEEQSVLKRAGDDTRIDWGYCYLAAPQSSLLETAIHSYRGRKQFVETGQIPKNDDGGQPQPVAEDTPVMAAVLDIELTNEKRQSSCYLVAAYDDIHAIEYFGEHLDAYWRRTGMSFDDMIIAAVSEYNDIQQKCKDFNLQLINDSTQAGGEKYKDMLSLAYRQAIAAHKLVADESGEVLFFSKENFSNGCIATVDVSYPSMPLFLLYNPELVKGMMRPIFQYADSEDWIFNFAPHDVGCYPQANGQVYGENRLENQMPIEECGNMLIMAASVCLFGKDAEFANDHWNLLTKWANYLKENGLDPEHQLCTDDFAGHLAHNANLSIKAILGIGAYARMCQLTGNSDGHLYLEAAKEMALKWLSMANSGDHYKLTFNGAPDTWSQKYNLVWDRLLGLHLFPEDLLEKEIDFYLSKQNKFGTPLDNRKTYTKADWLVWSASLSKSKETFERMIAPLWDFLNESPSRVPFTDWYDTVNGKQMNFQNRSVVGGMFIKLLVEHASSQPQGVQRSRPYGL</sequence>
<dbReference type="OrthoDB" id="175993at2"/>
<evidence type="ECO:0000259" key="2">
    <source>
        <dbReference type="Pfam" id="PF16335"/>
    </source>
</evidence>
<feature type="domain" description="DUF4964" evidence="1">
    <location>
        <begin position="3"/>
        <end position="60"/>
    </location>
</feature>
<dbReference type="GO" id="GO:0005975">
    <property type="term" value="P:carbohydrate metabolic process"/>
    <property type="evidence" value="ECO:0007669"/>
    <property type="project" value="InterPro"/>
</dbReference>
<dbReference type="RefSeq" id="WP_132747791.1">
    <property type="nucleotide sequence ID" value="NZ_SLXK01000043.1"/>
</dbReference>
<dbReference type="InterPro" id="IPR032514">
    <property type="entry name" value="GtaA_central"/>
</dbReference>
<accession>A0A4R2NJ50</accession>
<proteinExistence type="predicted"/>
<dbReference type="InterPro" id="IPR032515">
    <property type="entry name" value="DUF4964"/>
</dbReference>
<dbReference type="PANTHER" id="PTHR31987">
    <property type="entry name" value="GLUTAMINASE A-RELATED"/>
    <property type="match status" value="1"/>
</dbReference>